<organism evidence="2 3">
    <name type="scientific">Lactobacillus phage iA2</name>
    <dbReference type="NCBI Taxonomy" id="1739609"/>
    <lineage>
        <taxon>Viruses</taxon>
        <taxon>Duplodnaviria</taxon>
        <taxon>Heunggongvirae</taxon>
        <taxon>Uroviricota</taxon>
        <taxon>Caudoviricetes</taxon>
        <taxon>Iaduovirus</taxon>
        <taxon>Iaduovirus iA2</taxon>
    </lineage>
</organism>
<evidence type="ECO:0000313" key="3">
    <source>
        <dbReference type="Proteomes" id="UP000203929"/>
    </source>
</evidence>
<name>A0A0P0HRX2_9CAUD</name>
<feature type="region of interest" description="Disordered" evidence="1">
    <location>
        <begin position="249"/>
        <end position="295"/>
    </location>
</feature>
<dbReference type="InterPro" id="IPR004590">
    <property type="entry name" value="ssDNA_annealing_RecT"/>
</dbReference>
<dbReference type="GeneID" id="26628313"/>
<dbReference type="InterPro" id="IPR018330">
    <property type="entry name" value="RecT_fam"/>
</dbReference>
<evidence type="ECO:0000256" key="1">
    <source>
        <dbReference type="SAM" id="MobiDB-lite"/>
    </source>
</evidence>
<dbReference type="NCBIfam" id="TIGR00616">
    <property type="entry name" value="rect"/>
    <property type="match status" value="1"/>
</dbReference>
<evidence type="ECO:0000313" key="2">
    <source>
        <dbReference type="EMBL" id="ALJ97980.1"/>
    </source>
</evidence>
<dbReference type="OrthoDB" id="6704at10239"/>
<dbReference type="Proteomes" id="UP000203929">
    <property type="component" value="Segment"/>
</dbReference>
<dbReference type="GO" id="GO:0003677">
    <property type="term" value="F:DNA binding"/>
    <property type="evidence" value="ECO:0007669"/>
    <property type="project" value="InterPro"/>
</dbReference>
<protein>
    <submittedName>
        <fullName evidence="2">DNA repair protein</fullName>
    </submittedName>
</protein>
<proteinExistence type="predicted"/>
<dbReference type="EMBL" id="KR905068">
    <property type="protein sequence ID" value="ALJ97980.1"/>
    <property type="molecule type" value="Genomic_DNA"/>
</dbReference>
<dbReference type="GO" id="GO:0006259">
    <property type="term" value="P:DNA metabolic process"/>
    <property type="evidence" value="ECO:0007669"/>
    <property type="project" value="InterPro"/>
</dbReference>
<dbReference type="RefSeq" id="YP_009201531.1">
    <property type="nucleotide sequence ID" value="NC_028830.1"/>
</dbReference>
<accession>A0A0P0HRX2</accession>
<dbReference type="KEGG" id="vg:26628313"/>
<gene>
    <name evidence="2" type="ORF">iA2_38</name>
</gene>
<dbReference type="Pfam" id="PF03837">
    <property type="entry name" value="RecT"/>
    <property type="match status" value="1"/>
</dbReference>
<reference evidence="2 3" key="1">
    <citation type="journal article" date="2016" name="Appl. Environ. Microbiol.">
        <title>Genomic Diversity of Phages Infecting Probiotic Strains of Lactobacillus paracasei.</title>
        <authorList>
            <person name="Mercanti D.J."/>
            <person name="Rousseau G.M."/>
            <person name="Capra M.L."/>
            <person name="Quiberoni A."/>
            <person name="Tremblay D.M."/>
            <person name="Labrie S.J."/>
            <person name="Moineau S."/>
        </authorList>
    </citation>
    <scope>NUCLEOTIDE SEQUENCE [LARGE SCALE GENOMIC DNA]</scope>
</reference>
<feature type="compositionally biased region" description="Acidic residues" evidence="1">
    <location>
        <begin position="267"/>
        <end position="276"/>
    </location>
</feature>
<sequence length="295" mass="32815">MATTSLQKQLNEVSQAKGKSSAGSVVKDLLSAPAMQKRFNEVLGKSAQQFTSSIINVVNSSQQLQGVDAMSVISSAMVAATLNLPIDPNLGYMYIVPFNEKDKATGKYLKRAQPQMGYRGYIQLALRTGQYKSINARAVHEGEITNWDPFSETYERGEKTSDKVVGYVGHFELLNGFQKTTYWTVEEMDQHRKLYSKSGNYNGQRSGVWKSNFDAMATKTVIRDLLSKWGILSIQMQDAVVKDEKPQVYDAETGELSTDPKWASNATEDEDPDSVDPETAKKAEDFFNGDDSVDK</sequence>
<keyword evidence="3" id="KW-1185">Reference proteome</keyword>